<accession>A0A660DY31</accession>
<keyword evidence="2" id="KW-0732">Signal</keyword>
<evidence type="ECO:0000256" key="2">
    <source>
        <dbReference type="SAM" id="SignalP"/>
    </source>
</evidence>
<feature type="region of interest" description="Disordered" evidence="1">
    <location>
        <begin position="25"/>
        <end position="77"/>
    </location>
</feature>
<dbReference type="Pfam" id="PF13731">
    <property type="entry name" value="WxL"/>
    <property type="match status" value="1"/>
</dbReference>
<feature type="domain" description="WxL" evidence="3">
    <location>
        <begin position="26"/>
        <end position="233"/>
    </location>
</feature>
<feature type="signal peptide" evidence="2">
    <location>
        <begin position="1"/>
        <end position="24"/>
    </location>
</feature>
<dbReference type="InterPro" id="IPR027994">
    <property type="entry name" value="WxL_dom"/>
</dbReference>
<evidence type="ECO:0000313" key="4">
    <source>
        <dbReference type="EMBL" id="VDG28137.1"/>
    </source>
</evidence>
<gene>
    <name evidence="4" type="ORF">MUDAN_MDHGFNIF_02868</name>
</gene>
<dbReference type="EMBL" id="UYIG01000090">
    <property type="protein sequence ID" value="VDG28137.1"/>
    <property type="molecule type" value="Genomic_DNA"/>
</dbReference>
<organism evidence="4 5">
    <name type="scientific">Lactiplantibacillus mudanjiangensis</name>
    <dbReference type="NCBI Taxonomy" id="1296538"/>
    <lineage>
        <taxon>Bacteria</taxon>
        <taxon>Bacillati</taxon>
        <taxon>Bacillota</taxon>
        <taxon>Bacilli</taxon>
        <taxon>Lactobacillales</taxon>
        <taxon>Lactobacillaceae</taxon>
        <taxon>Lactiplantibacillus</taxon>
    </lineage>
</organism>
<keyword evidence="5" id="KW-1185">Reference proteome</keyword>
<feature type="chain" id="PRO_5024856631" evidence="2">
    <location>
        <begin position="25"/>
        <end position="240"/>
    </location>
</feature>
<sequence length="240" mass="24822">MKNVMMTSALILSLLGVPAMTANAAGSSATTGTDLELVENTDPTGPVNPDDPSKPQDPADPNNPVTGNEGPLSLDVAPESFNFGKVQIDSTEQTYHAKAVTGGTGKQYLQVTDSRGADQNGWTVTVEQDKDLTETTESNPFVLTGTTITVPAGTARNSLSDDPTMADDKLIATSAEVTNSSGAVAVLTTTSDAGAGKGTSVKTWDPTDVTLTIPKNTAKKGVYKNTLTWTLTAGVESTID</sequence>
<dbReference type="RefSeq" id="WP_130851665.1">
    <property type="nucleotide sequence ID" value="NZ_UYIG01000090.1"/>
</dbReference>
<dbReference type="AlphaFoldDB" id="A0A660DY31"/>
<reference evidence="4 5" key="1">
    <citation type="submission" date="2018-11" db="EMBL/GenBank/DDBJ databases">
        <authorList>
            <person name="Wuyts S."/>
        </authorList>
    </citation>
    <scope>NUCLEOTIDE SEQUENCE [LARGE SCALE GENOMIC DNA]</scope>
    <source>
        <strain evidence="4">Lactobacillus mudanjiangensis AMBF249</strain>
    </source>
</reference>
<dbReference type="Proteomes" id="UP000289996">
    <property type="component" value="Unassembled WGS sequence"/>
</dbReference>
<name>A0A660DY31_9LACO</name>
<evidence type="ECO:0000313" key="5">
    <source>
        <dbReference type="Proteomes" id="UP000289996"/>
    </source>
</evidence>
<evidence type="ECO:0000256" key="1">
    <source>
        <dbReference type="SAM" id="MobiDB-lite"/>
    </source>
</evidence>
<proteinExistence type="predicted"/>
<dbReference type="OrthoDB" id="2324000at2"/>
<evidence type="ECO:0000259" key="3">
    <source>
        <dbReference type="Pfam" id="PF13731"/>
    </source>
</evidence>
<protein>
    <submittedName>
        <fullName evidence="4">Cell surface protein [Lactobacillus pentosus]</fullName>
    </submittedName>
</protein>